<evidence type="ECO:0000313" key="2">
    <source>
        <dbReference type="Proteomes" id="UP000198510"/>
    </source>
</evidence>
<dbReference type="RefSeq" id="WP_089681373.1">
    <property type="nucleotide sequence ID" value="NZ_FNFO01000003.1"/>
</dbReference>
<reference evidence="1 2" key="1">
    <citation type="submission" date="2016-10" db="EMBL/GenBank/DDBJ databases">
        <authorList>
            <person name="de Groot N.N."/>
        </authorList>
    </citation>
    <scope>NUCLEOTIDE SEQUENCE [LARGE SCALE GENOMIC DNA]</scope>
    <source>
        <strain evidence="1 2">DSM 25186</strain>
    </source>
</reference>
<evidence type="ECO:0000313" key="1">
    <source>
        <dbReference type="EMBL" id="SDK71812.1"/>
    </source>
</evidence>
<keyword evidence="2" id="KW-1185">Reference proteome</keyword>
<dbReference type="AlphaFoldDB" id="A0A1G9E6N2"/>
<protein>
    <submittedName>
        <fullName evidence="1">Uncharacterized protein</fullName>
    </submittedName>
</protein>
<dbReference type="Proteomes" id="UP000198510">
    <property type="component" value="Unassembled WGS sequence"/>
</dbReference>
<name>A0A1G9E6N2_9BACT</name>
<accession>A0A1G9E6N2</accession>
<organism evidence="1 2">
    <name type="scientific">Catalinimonas alkaloidigena</name>
    <dbReference type="NCBI Taxonomy" id="1075417"/>
    <lineage>
        <taxon>Bacteria</taxon>
        <taxon>Pseudomonadati</taxon>
        <taxon>Bacteroidota</taxon>
        <taxon>Cytophagia</taxon>
        <taxon>Cytophagales</taxon>
        <taxon>Catalimonadaceae</taxon>
        <taxon>Catalinimonas</taxon>
    </lineage>
</organism>
<proteinExistence type="predicted"/>
<gene>
    <name evidence="1" type="ORF">SAMN05421823_103367</name>
</gene>
<dbReference type="OrthoDB" id="939776at2"/>
<dbReference type="EMBL" id="FNFO01000003">
    <property type="protein sequence ID" value="SDK71812.1"/>
    <property type="molecule type" value="Genomic_DNA"/>
</dbReference>
<sequence length="210" mass="24620">MELTQIEEELFGKLAPFFERYGFAQVRAFNQFRRPTDNGFQNMILAFSPCNGETWIEAFIGIRLDMVEQLAYPFTTGMQGFRRNSNTLVTSFGRLQGQPYKRFCIKGAKCLSETRRSISDFMIEQGFEFLDKYTQLHEIDHLWNATPQEPCPYAFNQAHRCIRGLVVARLASQYPFEDVREAYRKQMEQHVHLLPRFDKLATFLEAYSPN</sequence>